<dbReference type="PANTHER" id="PTHR43297">
    <property type="entry name" value="OLIGOPEPTIDE TRANSPORT ATP-BINDING PROTEIN APPD"/>
    <property type="match status" value="1"/>
</dbReference>
<dbReference type="PROSITE" id="PS50893">
    <property type="entry name" value="ABC_TRANSPORTER_2"/>
    <property type="match status" value="1"/>
</dbReference>
<keyword evidence="10" id="KW-1185">Reference proteome</keyword>
<dbReference type="PANTHER" id="PTHR43297:SF2">
    <property type="entry name" value="DIPEPTIDE TRANSPORT ATP-BINDING PROTEIN DPPD"/>
    <property type="match status" value="1"/>
</dbReference>
<dbReference type="PROSITE" id="PS00211">
    <property type="entry name" value="ABC_TRANSPORTER_1"/>
    <property type="match status" value="1"/>
</dbReference>
<evidence type="ECO:0000256" key="3">
    <source>
        <dbReference type="ARBA" id="ARBA00022448"/>
    </source>
</evidence>
<evidence type="ECO:0000256" key="4">
    <source>
        <dbReference type="ARBA" id="ARBA00022475"/>
    </source>
</evidence>
<dbReference type="InterPro" id="IPR017871">
    <property type="entry name" value="ABC_transporter-like_CS"/>
</dbReference>
<keyword evidence="3" id="KW-0813">Transport</keyword>
<keyword evidence="4" id="KW-1003">Cell membrane</keyword>
<dbReference type="GO" id="GO:0016887">
    <property type="term" value="F:ATP hydrolysis activity"/>
    <property type="evidence" value="ECO:0007669"/>
    <property type="project" value="InterPro"/>
</dbReference>
<reference evidence="9" key="2">
    <citation type="submission" date="2020-09" db="EMBL/GenBank/DDBJ databases">
        <authorList>
            <person name="Sun Q."/>
            <person name="Ohkuma M."/>
        </authorList>
    </citation>
    <scope>NUCLEOTIDE SEQUENCE</scope>
    <source>
        <strain evidence="9">JCM 3346</strain>
    </source>
</reference>
<dbReference type="SUPFAM" id="SSF52540">
    <property type="entry name" value="P-loop containing nucleoside triphosphate hydrolases"/>
    <property type="match status" value="1"/>
</dbReference>
<dbReference type="InterPro" id="IPR050388">
    <property type="entry name" value="ABC_Ni/Peptide_Import"/>
</dbReference>
<evidence type="ECO:0000256" key="6">
    <source>
        <dbReference type="ARBA" id="ARBA00022840"/>
    </source>
</evidence>
<keyword evidence="5" id="KW-0547">Nucleotide-binding</keyword>
<evidence type="ECO:0000256" key="7">
    <source>
        <dbReference type="ARBA" id="ARBA00023136"/>
    </source>
</evidence>
<evidence type="ECO:0000259" key="8">
    <source>
        <dbReference type="PROSITE" id="PS50893"/>
    </source>
</evidence>
<evidence type="ECO:0000256" key="2">
    <source>
        <dbReference type="ARBA" id="ARBA00005417"/>
    </source>
</evidence>
<dbReference type="Proteomes" id="UP000610303">
    <property type="component" value="Unassembled WGS sequence"/>
</dbReference>
<dbReference type="CDD" id="cd03257">
    <property type="entry name" value="ABC_NikE_OppD_transporters"/>
    <property type="match status" value="1"/>
</dbReference>
<comment type="subcellular location">
    <subcellularLocation>
        <location evidence="1">Cell membrane</location>
        <topology evidence="1">Peripheral membrane protein</topology>
    </subcellularLocation>
</comment>
<accession>A0A918CA57</accession>
<dbReference type="EMBL" id="BMRJ01000001">
    <property type="protein sequence ID" value="GGR12523.1"/>
    <property type="molecule type" value="Genomic_DNA"/>
</dbReference>
<reference evidence="9" key="1">
    <citation type="journal article" date="2014" name="Int. J. Syst. Evol. Microbiol.">
        <title>Complete genome sequence of Corynebacterium casei LMG S-19264T (=DSM 44701T), isolated from a smear-ripened cheese.</title>
        <authorList>
            <consortium name="US DOE Joint Genome Institute (JGI-PGF)"/>
            <person name="Walter F."/>
            <person name="Albersmeier A."/>
            <person name="Kalinowski J."/>
            <person name="Ruckert C."/>
        </authorList>
    </citation>
    <scope>NUCLEOTIDE SEQUENCE</scope>
    <source>
        <strain evidence="9">JCM 3346</strain>
    </source>
</reference>
<dbReference type="AlphaFoldDB" id="A0A918CA57"/>
<dbReference type="InterPro" id="IPR003593">
    <property type="entry name" value="AAA+_ATPase"/>
</dbReference>
<dbReference type="Gene3D" id="3.40.50.300">
    <property type="entry name" value="P-loop containing nucleotide triphosphate hydrolases"/>
    <property type="match status" value="1"/>
</dbReference>
<keyword evidence="7" id="KW-0472">Membrane</keyword>
<evidence type="ECO:0000256" key="5">
    <source>
        <dbReference type="ARBA" id="ARBA00022741"/>
    </source>
</evidence>
<name>A0A918CA57_AGRME</name>
<evidence type="ECO:0000313" key="10">
    <source>
        <dbReference type="Proteomes" id="UP000610303"/>
    </source>
</evidence>
<proteinExistence type="inferred from homology"/>
<dbReference type="InterPro" id="IPR013563">
    <property type="entry name" value="Oligopep_ABC_C"/>
</dbReference>
<dbReference type="SMART" id="SM00382">
    <property type="entry name" value="AAA"/>
    <property type="match status" value="1"/>
</dbReference>
<dbReference type="RefSeq" id="WP_189083387.1">
    <property type="nucleotide sequence ID" value="NZ_BMRJ01000001.1"/>
</dbReference>
<dbReference type="GO" id="GO:0005524">
    <property type="term" value="F:ATP binding"/>
    <property type="evidence" value="ECO:0007669"/>
    <property type="project" value="UniProtKB-KW"/>
</dbReference>
<dbReference type="GO" id="GO:0015833">
    <property type="term" value="P:peptide transport"/>
    <property type="evidence" value="ECO:0007669"/>
    <property type="project" value="InterPro"/>
</dbReference>
<feature type="domain" description="ABC transporter" evidence="8">
    <location>
        <begin position="13"/>
        <end position="262"/>
    </location>
</feature>
<evidence type="ECO:0000256" key="1">
    <source>
        <dbReference type="ARBA" id="ARBA00004202"/>
    </source>
</evidence>
<comment type="caution">
    <text evidence="9">The sequence shown here is derived from an EMBL/GenBank/DDBJ whole genome shotgun (WGS) entry which is preliminary data.</text>
</comment>
<evidence type="ECO:0000313" key="9">
    <source>
        <dbReference type="EMBL" id="GGR12523.1"/>
    </source>
</evidence>
<dbReference type="Pfam" id="PF08352">
    <property type="entry name" value="oligo_HPY"/>
    <property type="match status" value="1"/>
</dbReference>
<dbReference type="InterPro" id="IPR003439">
    <property type="entry name" value="ABC_transporter-like_ATP-bd"/>
</dbReference>
<dbReference type="GO" id="GO:0005886">
    <property type="term" value="C:plasma membrane"/>
    <property type="evidence" value="ECO:0007669"/>
    <property type="project" value="UniProtKB-SubCell"/>
</dbReference>
<gene>
    <name evidence="9" type="ORF">GCM10010196_01240</name>
</gene>
<keyword evidence="6" id="KW-0067">ATP-binding</keyword>
<protein>
    <recommendedName>
        <fullName evidence="8">ABC transporter domain-containing protein</fullName>
    </recommendedName>
</protein>
<comment type="similarity">
    <text evidence="2">Belongs to the ABC transporter superfamily.</text>
</comment>
<dbReference type="InterPro" id="IPR027417">
    <property type="entry name" value="P-loop_NTPase"/>
</dbReference>
<sequence length="281" mass="29925">MSGSTQMVDGPVLAIEQLRLDVGTGETAVRILDGVGLSCAAGEIVGLVGESGSGKSMTLRTAVGLAPKGARLTGSVRVAGRELVGAGRREVLRVRREVAAMIFQDPRAHVNPYQRIGAFVADGLRRTRGWGRARAAQQVVSLLDEVGLPDPETLADRYPHELSGGMLQRVMIASALSTEPRLLLADEATTALDVTTQAEIMGLLRRLREERGLAIVFVTHDLDLAAASCDRIHVMQSGVVVEQGPALDVFERPEHPYTRKLLDAMPSRLDAEAPTPIGGAA</sequence>
<dbReference type="Pfam" id="PF00005">
    <property type="entry name" value="ABC_tran"/>
    <property type="match status" value="1"/>
</dbReference>
<organism evidence="9 10">
    <name type="scientific">Agromyces mediolanus</name>
    <name type="common">Corynebacterium mediolanum</name>
    <dbReference type="NCBI Taxonomy" id="41986"/>
    <lineage>
        <taxon>Bacteria</taxon>
        <taxon>Bacillati</taxon>
        <taxon>Actinomycetota</taxon>
        <taxon>Actinomycetes</taxon>
        <taxon>Micrococcales</taxon>
        <taxon>Microbacteriaceae</taxon>
        <taxon>Agromyces</taxon>
    </lineage>
</organism>